<dbReference type="KEGG" id="nue:C5F50_08900"/>
<dbReference type="SUPFAM" id="SSF51905">
    <property type="entry name" value="FAD/NAD(P)-binding domain"/>
    <property type="match status" value="1"/>
</dbReference>
<dbReference type="InterPro" id="IPR050816">
    <property type="entry name" value="Flavin-dep_Halogenase_NPB"/>
</dbReference>
<organism evidence="2 3">
    <name type="scientific">Nitrosopumilus ureiphilus</name>
    <dbReference type="NCBI Taxonomy" id="1470067"/>
    <lineage>
        <taxon>Archaea</taxon>
        <taxon>Nitrososphaerota</taxon>
        <taxon>Nitrososphaeria</taxon>
        <taxon>Nitrosopumilales</taxon>
        <taxon>Nitrosopumilaceae</taxon>
        <taxon>Nitrosopumilus</taxon>
    </lineage>
</organism>
<keyword evidence="3" id="KW-1185">Reference proteome</keyword>
<dbReference type="InterPro" id="IPR002938">
    <property type="entry name" value="FAD-bd"/>
</dbReference>
<dbReference type="GO" id="GO:0071949">
    <property type="term" value="F:FAD binding"/>
    <property type="evidence" value="ECO:0007669"/>
    <property type="project" value="InterPro"/>
</dbReference>
<proteinExistence type="predicted"/>
<dbReference type="Pfam" id="PF01494">
    <property type="entry name" value="FAD_binding_3"/>
    <property type="match status" value="1"/>
</dbReference>
<dbReference type="PANTHER" id="PTHR43747:SF1">
    <property type="entry name" value="SLR1998 PROTEIN"/>
    <property type="match status" value="1"/>
</dbReference>
<reference evidence="2 3" key="1">
    <citation type="submission" date="2018-02" db="EMBL/GenBank/DDBJ databases">
        <title>Complete genome of Nitrosopumilus ureaphilus PS0.</title>
        <authorList>
            <person name="Qin W."/>
            <person name="Zheng Y."/>
            <person name="Stahl D.A."/>
        </authorList>
    </citation>
    <scope>NUCLEOTIDE SEQUENCE [LARGE SCALE GENOMIC DNA]</scope>
    <source>
        <strain evidence="2 3">PS0</strain>
    </source>
</reference>
<evidence type="ECO:0000313" key="2">
    <source>
        <dbReference type="EMBL" id="QLH07182.1"/>
    </source>
</evidence>
<dbReference type="PANTHER" id="PTHR43747">
    <property type="entry name" value="FAD-BINDING PROTEIN"/>
    <property type="match status" value="1"/>
</dbReference>
<accession>A0A7D5RBQ8</accession>
<feature type="domain" description="FAD-binding" evidence="1">
    <location>
        <begin position="16"/>
        <end position="339"/>
    </location>
</feature>
<gene>
    <name evidence="2" type="ORF">C5F50_08900</name>
</gene>
<evidence type="ECO:0000313" key="3">
    <source>
        <dbReference type="Proteomes" id="UP000509478"/>
    </source>
</evidence>
<dbReference type="Proteomes" id="UP000509478">
    <property type="component" value="Chromosome"/>
</dbReference>
<dbReference type="PRINTS" id="PR00420">
    <property type="entry name" value="RNGMNOXGNASE"/>
</dbReference>
<dbReference type="Gene3D" id="3.50.50.60">
    <property type="entry name" value="FAD/NAD(P)-binding domain"/>
    <property type="match status" value="1"/>
</dbReference>
<dbReference type="Gene3D" id="3.30.9.100">
    <property type="match status" value="1"/>
</dbReference>
<dbReference type="EMBL" id="CP026995">
    <property type="protein sequence ID" value="QLH07182.1"/>
    <property type="molecule type" value="Genomic_DNA"/>
</dbReference>
<dbReference type="InterPro" id="IPR036188">
    <property type="entry name" value="FAD/NAD-bd_sf"/>
</dbReference>
<name>A0A7D5RBQ8_9ARCH</name>
<sequence>MVFDNESKDLTQDEKFDVAIIGGGPAGCATALSLLKYGYSVVIMEKTDYNNLRVGEILPPKIQVPLSYLGIWKKFLNENNSSPSFTILSSWGKKELHENNFIFNPFGKGWHVNRCQFDAFLAHASESAGSRLYLKAKLVSFNLEDNNWKLKVACDNKLYHFKSRFLIDATGHQSAISLQFNANKIVHDKLIGIVCYLSPNSKMTSDNHLLIEAAECGWWYSAILPDQNIVVAYMTDADIYKHGIKKSTTFWNDELQKTIHTKSRLSSYPTQYILNVYSASSFHLDKVSGKGWLAVGDAAIAFDPLSSQGVWKSLQTGIHAAEAIKKYLENKENPLEEYSTWINKIFCNYLLERQKFYSSEKRWPDSDFWKRRN</sequence>
<protein>
    <recommendedName>
        <fullName evidence="1">FAD-binding domain-containing protein</fullName>
    </recommendedName>
</protein>
<dbReference type="AlphaFoldDB" id="A0A7D5RBQ8"/>
<evidence type="ECO:0000259" key="1">
    <source>
        <dbReference type="Pfam" id="PF01494"/>
    </source>
</evidence>